<evidence type="ECO:0000256" key="11">
    <source>
        <dbReference type="SAM" id="MobiDB-lite"/>
    </source>
</evidence>
<feature type="region of interest" description="Disordered" evidence="11">
    <location>
        <begin position="252"/>
        <end position="272"/>
    </location>
</feature>
<proteinExistence type="inferred from homology"/>
<keyword evidence="9" id="KW-0460">Magnesium</keyword>
<dbReference type="InterPro" id="IPR051101">
    <property type="entry name" value="ZC3H12/N4BP1_RNase_Reg"/>
</dbReference>
<dbReference type="AlphaFoldDB" id="A0A914HFK2"/>
<evidence type="ECO:0000256" key="2">
    <source>
        <dbReference type="ARBA" id="ARBA00010922"/>
    </source>
</evidence>
<evidence type="ECO:0000256" key="5">
    <source>
        <dbReference type="ARBA" id="ARBA00022759"/>
    </source>
</evidence>
<organism evidence="13 14">
    <name type="scientific">Globodera rostochiensis</name>
    <name type="common">Golden nematode worm</name>
    <name type="synonym">Heterodera rostochiensis</name>
    <dbReference type="NCBI Taxonomy" id="31243"/>
    <lineage>
        <taxon>Eukaryota</taxon>
        <taxon>Metazoa</taxon>
        <taxon>Ecdysozoa</taxon>
        <taxon>Nematoda</taxon>
        <taxon>Chromadorea</taxon>
        <taxon>Rhabditida</taxon>
        <taxon>Tylenchina</taxon>
        <taxon>Tylenchomorpha</taxon>
        <taxon>Tylenchoidea</taxon>
        <taxon>Heteroderidae</taxon>
        <taxon>Heteroderinae</taxon>
        <taxon>Globodera</taxon>
    </lineage>
</organism>
<dbReference type="InterPro" id="IPR000571">
    <property type="entry name" value="Znf_CCCH"/>
</dbReference>
<evidence type="ECO:0000313" key="14">
    <source>
        <dbReference type="WBParaSite" id="Gr19_v10_g16513.t4"/>
    </source>
</evidence>
<name>A0A914HFK2_GLORO</name>
<dbReference type="WBParaSite" id="Gr19_v10_g16513.t4">
    <property type="protein sequence ID" value="Gr19_v10_g16513.t4"/>
    <property type="gene ID" value="Gr19_v10_g16513"/>
</dbReference>
<evidence type="ECO:0000256" key="3">
    <source>
        <dbReference type="ARBA" id="ARBA00022722"/>
    </source>
</evidence>
<evidence type="ECO:0000313" key="13">
    <source>
        <dbReference type="Proteomes" id="UP000887572"/>
    </source>
</evidence>
<accession>A0A914HFK2</accession>
<keyword evidence="7" id="KW-0378">Hydrolase</keyword>
<dbReference type="Pfam" id="PF11977">
    <property type="entry name" value="RNase_Zc3h12a"/>
    <property type="match status" value="1"/>
</dbReference>
<dbReference type="Proteomes" id="UP000887572">
    <property type="component" value="Unplaced"/>
</dbReference>
<keyword evidence="3" id="KW-0540">Nuclease</keyword>
<reference evidence="14" key="1">
    <citation type="submission" date="2022-11" db="UniProtKB">
        <authorList>
            <consortium name="WormBaseParasite"/>
        </authorList>
    </citation>
    <scope>IDENTIFICATION</scope>
</reference>
<dbReference type="GO" id="GO:0016787">
    <property type="term" value="F:hydrolase activity"/>
    <property type="evidence" value="ECO:0007669"/>
    <property type="project" value="UniProtKB-KW"/>
</dbReference>
<dbReference type="InterPro" id="IPR021869">
    <property type="entry name" value="RNase_Zc3h12_NYN"/>
</dbReference>
<dbReference type="GO" id="GO:0004521">
    <property type="term" value="F:RNA endonuclease activity"/>
    <property type="evidence" value="ECO:0007669"/>
    <property type="project" value="TreeGrafter"/>
</dbReference>
<dbReference type="PANTHER" id="PTHR12876">
    <property type="entry name" value="N4BP1-RELATED"/>
    <property type="match status" value="1"/>
</dbReference>
<keyword evidence="5" id="KW-0255">Endonuclease</keyword>
<dbReference type="PANTHER" id="PTHR12876:SF35">
    <property type="entry name" value="LD08718P-RELATED"/>
    <property type="match status" value="1"/>
</dbReference>
<feature type="domain" description="C3H1-type" evidence="12">
    <location>
        <begin position="458"/>
        <end position="483"/>
    </location>
</feature>
<evidence type="ECO:0000256" key="1">
    <source>
        <dbReference type="ARBA" id="ARBA00001946"/>
    </source>
</evidence>
<sequence>MSSAQGKAAAAVARPHVPLRRVLPKGTTEAADTSVAQHRADHPLLFTSVSVQPGRHSEKVILTTTAAAACNNSNKCQLVGRLLLLKQFRWIGPLLIGFCSLCSRLIIDQIPDNCNKKKASTESRFVFSTSKPPTESRSHPSSSEQQQQHLLLSSEISDCSSPSACDGGHGQAEEPRLRPVLQEGCNGSAGGGCAVGNSQNAAATDAQLVEFATRLGYTEDDLRTVLRQLEPGDAHHQQPDRVLCELIKLGRQQRQQQSPPPASSSCASSARRTSAAAQRQQIEFRMEQEQLQSKLRPIVVDGSNIAMTHGNKTVFACGGIRECVQFFVRRGHTDILVFVPHFRREQPRADSPIVDQHILLELEAERRLVWTPSRRVAGRRIVCHDDRYILKTATEKQAVIVSNDEYRDLVRENPRWRVVVEHLLLMYSFVDGKFMPPDDPLGRRGPNLDLFLTFAHTPLSAQLCPYAKKCTYGNKCKYFHPERPNGVWVSVTDRLITGRGNNDVGTENAKQLLTARPSMIAEHSQRQNAKLLLSTARHTSVGRTRSLNCGAAALAEVAPTTDDQQQQRHQRDEDKGQLQPLLLSPPFLHNHAHLSLFRLESSPAGQHSVRLPVPAATITHQHHQSHSQLSRILSAPAPIGHHQQPPKQHMYSPSTAVWGNCEFSLISGGGGGGAAQTLAPSATAVVSAMPLGNAMEQQQQRVQYHLCQLFPEATVLAVMGAHPKETDAQRLCQRIIAFQKGFADNDGAQ</sequence>
<comment type="similarity">
    <text evidence="2">Belongs to the ZC3H12 family.</text>
</comment>
<keyword evidence="4 10" id="KW-0479">Metal-binding</keyword>
<dbReference type="GO" id="GO:0036464">
    <property type="term" value="C:cytoplasmic ribonucleoprotein granule"/>
    <property type="evidence" value="ECO:0007669"/>
    <property type="project" value="TreeGrafter"/>
</dbReference>
<evidence type="ECO:0000256" key="7">
    <source>
        <dbReference type="ARBA" id="ARBA00022801"/>
    </source>
</evidence>
<dbReference type="InterPro" id="IPR040546">
    <property type="entry name" value="Rege-1_UBA-like"/>
</dbReference>
<protein>
    <submittedName>
        <fullName evidence="14">C3H1-type domain-containing protein</fullName>
    </submittedName>
</protein>
<comment type="cofactor">
    <cofactor evidence="1">
        <name>Mg(2+)</name>
        <dbReference type="ChEBI" id="CHEBI:18420"/>
    </cofactor>
</comment>
<evidence type="ECO:0000256" key="9">
    <source>
        <dbReference type="ARBA" id="ARBA00022842"/>
    </source>
</evidence>
<dbReference type="GO" id="GO:0003729">
    <property type="term" value="F:mRNA binding"/>
    <property type="evidence" value="ECO:0007669"/>
    <property type="project" value="TreeGrafter"/>
</dbReference>
<dbReference type="FunFam" id="3.40.50.11980:FF:000001">
    <property type="entry name" value="ZC3H12A isoform 1"/>
    <property type="match status" value="1"/>
</dbReference>
<feature type="region of interest" description="Disordered" evidence="11">
    <location>
        <begin position="125"/>
        <end position="147"/>
    </location>
</feature>
<keyword evidence="8 10" id="KW-0862">Zinc</keyword>
<feature type="zinc finger region" description="C3H1-type" evidence="10">
    <location>
        <begin position="458"/>
        <end position="483"/>
    </location>
</feature>
<evidence type="ECO:0000256" key="4">
    <source>
        <dbReference type="ARBA" id="ARBA00022723"/>
    </source>
</evidence>
<dbReference type="GO" id="GO:0005634">
    <property type="term" value="C:nucleus"/>
    <property type="evidence" value="ECO:0007669"/>
    <property type="project" value="TreeGrafter"/>
</dbReference>
<evidence type="ECO:0000259" key="12">
    <source>
        <dbReference type="PROSITE" id="PS50103"/>
    </source>
</evidence>
<dbReference type="Gene3D" id="3.40.50.11980">
    <property type="match status" value="1"/>
</dbReference>
<evidence type="ECO:0000256" key="8">
    <source>
        <dbReference type="ARBA" id="ARBA00022833"/>
    </source>
</evidence>
<keyword evidence="13" id="KW-1185">Reference proteome</keyword>
<dbReference type="Pfam" id="PF18039">
    <property type="entry name" value="UBA_6"/>
    <property type="match status" value="1"/>
</dbReference>
<evidence type="ECO:0000256" key="6">
    <source>
        <dbReference type="ARBA" id="ARBA00022771"/>
    </source>
</evidence>
<evidence type="ECO:0000256" key="10">
    <source>
        <dbReference type="PROSITE-ProRule" id="PRU00723"/>
    </source>
</evidence>
<dbReference type="GO" id="GO:0008270">
    <property type="term" value="F:zinc ion binding"/>
    <property type="evidence" value="ECO:0007669"/>
    <property type="project" value="UniProtKB-KW"/>
</dbReference>
<keyword evidence="6 10" id="KW-0863">Zinc-finger</keyword>
<dbReference type="PROSITE" id="PS50103">
    <property type="entry name" value="ZF_C3H1"/>
    <property type="match status" value="1"/>
</dbReference>